<dbReference type="Gene3D" id="3.40.50.300">
    <property type="entry name" value="P-loop containing nucleotide triphosphate hydrolases"/>
    <property type="match status" value="1"/>
</dbReference>
<dbReference type="EMBL" id="JAUEPT010000005">
    <property type="protein sequence ID" value="KAK0451655.1"/>
    <property type="molecule type" value="Genomic_DNA"/>
</dbReference>
<keyword evidence="5" id="KW-0347">Helicase</keyword>
<reference evidence="7" key="1">
    <citation type="submission" date="2023-06" db="EMBL/GenBank/DDBJ databases">
        <authorList>
            <consortium name="Lawrence Berkeley National Laboratory"/>
            <person name="Ahrendt S."/>
            <person name="Sahu N."/>
            <person name="Indic B."/>
            <person name="Wong-Bajracharya J."/>
            <person name="Merenyi Z."/>
            <person name="Ke H.-M."/>
            <person name="Monk M."/>
            <person name="Kocsube S."/>
            <person name="Drula E."/>
            <person name="Lipzen A."/>
            <person name="Balint B."/>
            <person name="Henrissat B."/>
            <person name="Andreopoulos B."/>
            <person name="Martin F.M."/>
            <person name="Harder C.B."/>
            <person name="Rigling D."/>
            <person name="Ford K.L."/>
            <person name="Foster G.D."/>
            <person name="Pangilinan J."/>
            <person name="Papanicolaou A."/>
            <person name="Barry K."/>
            <person name="LaButti K."/>
            <person name="Viragh M."/>
            <person name="Koriabine M."/>
            <person name="Yan M."/>
            <person name="Riley R."/>
            <person name="Champramary S."/>
            <person name="Plett K.L."/>
            <person name="Tsai I.J."/>
            <person name="Slot J."/>
            <person name="Sipos G."/>
            <person name="Plett J."/>
            <person name="Nagy L.G."/>
            <person name="Grigoriev I.V."/>
        </authorList>
    </citation>
    <scope>NUCLEOTIDE SEQUENCE</scope>
    <source>
        <strain evidence="7">FPL87.14</strain>
    </source>
</reference>
<dbReference type="Pfam" id="PF06068">
    <property type="entry name" value="TIP49"/>
    <property type="match status" value="1"/>
</dbReference>
<keyword evidence="4 5" id="KW-0234">DNA repair</keyword>
<dbReference type="GO" id="GO:0016787">
    <property type="term" value="F:hydrolase activity"/>
    <property type="evidence" value="ECO:0007669"/>
    <property type="project" value="UniProtKB-KW"/>
</dbReference>
<evidence type="ECO:0000256" key="1">
    <source>
        <dbReference type="ARBA" id="ARBA00022763"/>
    </source>
</evidence>
<keyword evidence="1 5" id="KW-0227">DNA damage</keyword>
<dbReference type="InterPro" id="IPR010339">
    <property type="entry name" value="TIP49_P-loop"/>
</dbReference>
<evidence type="ECO:0000256" key="2">
    <source>
        <dbReference type="ARBA" id="ARBA00023015"/>
    </source>
</evidence>
<dbReference type="EC" id="3.6.4.12" evidence="5"/>
<name>A0AA39MZI7_9AGAR</name>
<organism evidence="7 8">
    <name type="scientific">Armillaria borealis</name>
    <dbReference type="NCBI Taxonomy" id="47425"/>
    <lineage>
        <taxon>Eukaryota</taxon>
        <taxon>Fungi</taxon>
        <taxon>Dikarya</taxon>
        <taxon>Basidiomycota</taxon>
        <taxon>Agaricomycotina</taxon>
        <taxon>Agaricomycetes</taxon>
        <taxon>Agaricomycetidae</taxon>
        <taxon>Agaricales</taxon>
        <taxon>Marasmiineae</taxon>
        <taxon>Physalacriaceae</taxon>
        <taxon>Armillaria</taxon>
    </lineage>
</organism>
<dbReference type="GO" id="GO:0006281">
    <property type="term" value="P:DNA repair"/>
    <property type="evidence" value="ECO:0007669"/>
    <property type="project" value="UniProtKB-KW"/>
</dbReference>
<comment type="function">
    <text evidence="5">DNA helicase participates in several chromatin remodeling complexes, including the SWR1 and the INO80 complexes.</text>
</comment>
<proteinExistence type="inferred from homology"/>
<dbReference type="InterPro" id="IPR027417">
    <property type="entry name" value="P-loop_NTPase"/>
</dbReference>
<comment type="caution">
    <text evidence="7">The sequence shown here is derived from an EMBL/GenBank/DDBJ whole genome shotgun (WGS) entry which is preliminary data.</text>
</comment>
<evidence type="ECO:0000259" key="6">
    <source>
        <dbReference type="Pfam" id="PF06068"/>
    </source>
</evidence>
<dbReference type="GO" id="GO:0005634">
    <property type="term" value="C:nucleus"/>
    <property type="evidence" value="ECO:0007669"/>
    <property type="project" value="UniProtKB-SubCell"/>
</dbReference>
<evidence type="ECO:0000313" key="8">
    <source>
        <dbReference type="Proteomes" id="UP001175226"/>
    </source>
</evidence>
<evidence type="ECO:0000256" key="3">
    <source>
        <dbReference type="ARBA" id="ARBA00023163"/>
    </source>
</evidence>
<dbReference type="PANTHER" id="PTHR11093">
    <property type="entry name" value="RUVB-RELATED REPTIN AND PONTIN"/>
    <property type="match status" value="1"/>
</dbReference>
<keyword evidence="3 5" id="KW-0804">Transcription</keyword>
<keyword evidence="5" id="KW-0156">Chromatin regulator</keyword>
<dbReference type="InterPro" id="IPR027238">
    <property type="entry name" value="RuvB-like"/>
</dbReference>
<keyword evidence="5" id="KW-0378">Hydrolase</keyword>
<dbReference type="AlphaFoldDB" id="A0AA39MZI7"/>
<dbReference type="GO" id="GO:0005524">
    <property type="term" value="F:ATP binding"/>
    <property type="evidence" value="ECO:0007669"/>
    <property type="project" value="UniProtKB-KW"/>
</dbReference>
<feature type="domain" description="TIP49 P-loop" evidence="6">
    <location>
        <begin position="13"/>
        <end position="73"/>
    </location>
</feature>
<keyword evidence="5" id="KW-0547">Nucleotide-binding</keyword>
<comment type="similarity">
    <text evidence="5">Belongs to the RuvB family.</text>
</comment>
<protein>
    <recommendedName>
        <fullName evidence="5">RuvB-like helicase</fullName>
        <ecNumber evidence="5">3.6.4.12</ecNumber>
    </recommendedName>
</protein>
<comment type="subcellular location">
    <subcellularLocation>
        <location evidence="5">Nucleus</location>
    </subcellularLocation>
</comment>
<evidence type="ECO:0000256" key="4">
    <source>
        <dbReference type="ARBA" id="ARBA00023204"/>
    </source>
</evidence>
<gene>
    <name evidence="7" type="ORF">EV421DRAFT_1772187</name>
</gene>
<comment type="catalytic activity">
    <reaction evidence="5">
        <text>ATP + H2O = ADP + phosphate + H(+)</text>
        <dbReference type="Rhea" id="RHEA:13065"/>
        <dbReference type="ChEBI" id="CHEBI:15377"/>
        <dbReference type="ChEBI" id="CHEBI:15378"/>
        <dbReference type="ChEBI" id="CHEBI:30616"/>
        <dbReference type="ChEBI" id="CHEBI:43474"/>
        <dbReference type="ChEBI" id="CHEBI:456216"/>
        <dbReference type="EC" id="3.6.4.12"/>
    </reaction>
</comment>
<sequence>MQHIGREIRRVMLGLHDRLELRAYSQGMVKRAKARKAVGMILKMVQEGRIAGRAMLFAGPPSTGKPAIALAASLFSSISTFP</sequence>
<accession>A0AA39MZI7</accession>
<keyword evidence="2 5" id="KW-0805">Transcription regulation</keyword>
<keyword evidence="8" id="KW-1185">Reference proteome</keyword>
<dbReference type="Proteomes" id="UP001175226">
    <property type="component" value="Unassembled WGS sequence"/>
</dbReference>
<evidence type="ECO:0000256" key="5">
    <source>
        <dbReference type="RuleBase" id="RU363048"/>
    </source>
</evidence>
<evidence type="ECO:0000313" key="7">
    <source>
        <dbReference type="EMBL" id="KAK0451655.1"/>
    </source>
</evidence>
<dbReference type="GO" id="GO:0003678">
    <property type="term" value="F:DNA helicase activity"/>
    <property type="evidence" value="ECO:0007669"/>
    <property type="project" value="UniProtKB-EC"/>
</dbReference>
<keyword evidence="5" id="KW-0067">ATP-binding</keyword>
<keyword evidence="5" id="KW-0539">Nucleus</keyword>
<dbReference type="GO" id="GO:0006325">
    <property type="term" value="P:chromatin organization"/>
    <property type="evidence" value="ECO:0007669"/>
    <property type="project" value="UniProtKB-KW"/>
</dbReference>